<dbReference type="AlphaFoldDB" id="A0A9E4N7M1"/>
<keyword evidence="10" id="KW-0479">Metal-binding</keyword>
<dbReference type="EMBL" id="JAEPCM010000820">
    <property type="protein sequence ID" value="MCG7948939.1"/>
    <property type="molecule type" value="Genomic_DNA"/>
</dbReference>
<dbReference type="SUPFAM" id="SSF56672">
    <property type="entry name" value="DNA/RNA polymerases"/>
    <property type="match status" value="1"/>
</dbReference>
<gene>
    <name evidence="18" type="ORF">JAZ07_21585</name>
</gene>
<evidence type="ECO:0000256" key="9">
    <source>
        <dbReference type="ARBA" id="ARBA00022705"/>
    </source>
</evidence>
<evidence type="ECO:0000256" key="3">
    <source>
        <dbReference type="ARBA" id="ARBA00010945"/>
    </source>
</evidence>
<feature type="domain" description="UmuC" evidence="17">
    <location>
        <begin position="6"/>
        <end position="91"/>
    </location>
</feature>
<evidence type="ECO:0000256" key="16">
    <source>
        <dbReference type="ARBA" id="ARBA00049244"/>
    </source>
</evidence>
<dbReference type="GO" id="GO:0046872">
    <property type="term" value="F:metal ion binding"/>
    <property type="evidence" value="ECO:0007669"/>
    <property type="project" value="UniProtKB-KW"/>
</dbReference>
<dbReference type="FunFam" id="3.40.1170.60:FF:000001">
    <property type="entry name" value="DNA polymerase IV"/>
    <property type="match status" value="1"/>
</dbReference>
<dbReference type="GO" id="GO:0006281">
    <property type="term" value="P:DNA repair"/>
    <property type="evidence" value="ECO:0007669"/>
    <property type="project" value="UniProtKB-KW"/>
</dbReference>
<comment type="subcellular location">
    <subcellularLocation>
        <location evidence="2">Cytoplasm</location>
    </subcellularLocation>
</comment>
<dbReference type="GO" id="GO:0006260">
    <property type="term" value="P:DNA replication"/>
    <property type="evidence" value="ECO:0007669"/>
    <property type="project" value="UniProtKB-KW"/>
</dbReference>
<feature type="non-terminal residue" evidence="18">
    <location>
        <position position="91"/>
    </location>
</feature>
<name>A0A9E4N7M1_9GAMM</name>
<reference evidence="18" key="1">
    <citation type="journal article" date="2021" name="Proc. Natl. Acad. Sci. U.S.A.">
        <title>Global biogeography of chemosynthetic symbionts reveals both localized and globally distributed symbiont groups. .</title>
        <authorList>
            <person name="Osvatic J.T."/>
            <person name="Wilkins L.G.E."/>
            <person name="Leibrecht L."/>
            <person name="Leray M."/>
            <person name="Zauner S."/>
            <person name="Polzin J."/>
            <person name="Camacho Y."/>
            <person name="Gros O."/>
            <person name="van Gils J.A."/>
            <person name="Eisen J.A."/>
            <person name="Petersen J.M."/>
            <person name="Yuen B."/>
        </authorList>
    </citation>
    <scope>NUCLEOTIDE SEQUENCE</scope>
    <source>
        <strain evidence="18">MAGclacostrist064TRANS</strain>
    </source>
</reference>
<evidence type="ECO:0000256" key="11">
    <source>
        <dbReference type="ARBA" id="ARBA00022763"/>
    </source>
</evidence>
<keyword evidence="11" id="KW-0227">DNA damage</keyword>
<dbReference type="PANTHER" id="PTHR11076:SF33">
    <property type="entry name" value="DNA POLYMERASE KAPPA"/>
    <property type="match status" value="1"/>
</dbReference>
<dbReference type="GO" id="GO:0003887">
    <property type="term" value="F:DNA-directed DNA polymerase activity"/>
    <property type="evidence" value="ECO:0007669"/>
    <property type="project" value="UniProtKB-KW"/>
</dbReference>
<dbReference type="GO" id="GO:0009432">
    <property type="term" value="P:SOS response"/>
    <property type="evidence" value="ECO:0007669"/>
    <property type="project" value="TreeGrafter"/>
</dbReference>
<evidence type="ECO:0000259" key="17">
    <source>
        <dbReference type="PROSITE" id="PS50173"/>
    </source>
</evidence>
<evidence type="ECO:0000256" key="5">
    <source>
        <dbReference type="ARBA" id="ARBA00022457"/>
    </source>
</evidence>
<evidence type="ECO:0000313" key="18">
    <source>
        <dbReference type="EMBL" id="MCG7948939.1"/>
    </source>
</evidence>
<evidence type="ECO:0000256" key="7">
    <source>
        <dbReference type="ARBA" id="ARBA00022679"/>
    </source>
</evidence>
<dbReference type="Proteomes" id="UP000886667">
    <property type="component" value="Unassembled WGS sequence"/>
</dbReference>
<dbReference type="Gene3D" id="3.30.70.270">
    <property type="match status" value="1"/>
</dbReference>
<organism evidence="18 19">
    <name type="scientific">Candidatus Thiodiazotropha taylori</name>
    <dbReference type="NCBI Taxonomy" id="2792791"/>
    <lineage>
        <taxon>Bacteria</taxon>
        <taxon>Pseudomonadati</taxon>
        <taxon>Pseudomonadota</taxon>
        <taxon>Gammaproteobacteria</taxon>
        <taxon>Chromatiales</taxon>
        <taxon>Sedimenticolaceae</taxon>
        <taxon>Candidatus Thiodiazotropha</taxon>
    </lineage>
</organism>
<dbReference type="InterPro" id="IPR043502">
    <property type="entry name" value="DNA/RNA_pol_sf"/>
</dbReference>
<evidence type="ECO:0000256" key="2">
    <source>
        <dbReference type="ARBA" id="ARBA00004496"/>
    </source>
</evidence>
<keyword evidence="12" id="KW-0460">Magnesium</keyword>
<dbReference type="PANTHER" id="PTHR11076">
    <property type="entry name" value="DNA REPAIR POLYMERASE UMUC / TRANSFERASE FAMILY MEMBER"/>
    <property type="match status" value="1"/>
</dbReference>
<evidence type="ECO:0000256" key="4">
    <source>
        <dbReference type="ARBA" id="ARBA00012417"/>
    </source>
</evidence>
<proteinExistence type="inferred from homology"/>
<evidence type="ECO:0000256" key="15">
    <source>
        <dbReference type="ARBA" id="ARBA00023204"/>
    </source>
</evidence>
<dbReference type="GO" id="GO:0003677">
    <property type="term" value="F:DNA binding"/>
    <property type="evidence" value="ECO:0007669"/>
    <property type="project" value="UniProtKB-KW"/>
</dbReference>
<dbReference type="Pfam" id="PF00817">
    <property type="entry name" value="IMS"/>
    <property type="match status" value="1"/>
</dbReference>
<comment type="catalytic activity">
    <reaction evidence="16">
        <text>DNA(n) + a 2'-deoxyribonucleoside 5'-triphosphate = DNA(n+1) + diphosphate</text>
        <dbReference type="Rhea" id="RHEA:22508"/>
        <dbReference type="Rhea" id="RHEA-COMP:17339"/>
        <dbReference type="Rhea" id="RHEA-COMP:17340"/>
        <dbReference type="ChEBI" id="CHEBI:33019"/>
        <dbReference type="ChEBI" id="CHEBI:61560"/>
        <dbReference type="ChEBI" id="CHEBI:173112"/>
        <dbReference type="EC" id="2.7.7.7"/>
    </reaction>
</comment>
<keyword evidence="14" id="KW-0238">DNA-binding</keyword>
<protein>
    <recommendedName>
        <fullName evidence="4">DNA-directed DNA polymerase</fullName>
        <ecNumber evidence="4">2.7.7.7</ecNumber>
    </recommendedName>
</protein>
<comment type="caution">
    <text evidence="18">The sequence shown here is derived from an EMBL/GenBank/DDBJ whole genome shotgun (WGS) entry which is preliminary data.</text>
</comment>
<dbReference type="EC" id="2.7.7.7" evidence="4"/>
<evidence type="ECO:0000256" key="6">
    <source>
        <dbReference type="ARBA" id="ARBA00022490"/>
    </source>
</evidence>
<dbReference type="GO" id="GO:0005829">
    <property type="term" value="C:cytosol"/>
    <property type="evidence" value="ECO:0007669"/>
    <property type="project" value="TreeGrafter"/>
</dbReference>
<evidence type="ECO:0000256" key="12">
    <source>
        <dbReference type="ARBA" id="ARBA00022842"/>
    </source>
</evidence>
<evidence type="ECO:0000256" key="10">
    <source>
        <dbReference type="ARBA" id="ARBA00022723"/>
    </source>
</evidence>
<dbReference type="PROSITE" id="PS50173">
    <property type="entry name" value="UMUC"/>
    <property type="match status" value="1"/>
</dbReference>
<dbReference type="Gene3D" id="3.40.1170.60">
    <property type="match status" value="1"/>
</dbReference>
<keyword evidence="5" id="KW-0515">Mutator protein</keyword>
<keyword evidence="15" id="KW-0234">DNA repair</keyword>
<keyword evidence="9" id="KW-0235">DNA replication</keyword>
<evidence type="ECO:0000256" key="14">
    <source>
        <dbReference type="ARBA" id="ARBA00023125"/>
    </source>
</evidence>
<evidence type="ECO:0000313" key="19">
    <source>
        <dbReference type="Proteomes" id="UP000886667"/>
    </source>
</evidence>
<dbReference type="InterPro" id="IPR043128">
    <property type="entry name" value="Rev_trsase/Diguanyl_cyclase"/>
</dbReference>
<comment type="cofactor">
    <cofactor evidence="1">
        <name>Mg(2+)</name>
        <dbReference type="ChEBI" id="CHEBI:18420"/>
    </cofactor>
</comment>
<dbReference type="GO" id="GO:0042276">
    <property type="term" value="P:error-prone translesion synthesis"/>
    <property type="evidence" value="ECO:0007669"/>
    <property type="project" value="TreeGrafter"/>
</dbReference>
<evidence type="ECO:0000256" key="1">
    <source>
        <dbReference type="ARBA" id="ARBA00001946"/>
    </source>
</evidence>
<sequence length="91" mass="10349">MSERLIMHIDLDAFFASIEQRDHPEYQGRPLVVGAKPGRRGVVATCSYEARRYGVRSAMPISEAARRLPPEAVYLRPDINRYGEVSQQIMT</sequence>
<accession>A0A9E4N7M1</accession>
<keyword evidence="8" id="KW-0548">Nucleotidyltransferase</keyword>
<dbReference type="InterPro" id="IPR001126">
    <property type="entry name" value="UmuC"/>
</dbReference>
<keyword evidence="7" id="KW-0808">Transferase</keyword>
<dbReference type="InterPro" id="IPR050116">
    <property type="entry name" value="DNA_polymerase-Y"/>
</dbReference>
<evidence type="ECO:0000256" key="13">
    <source>
        <dbReference type="ARBA" id="ARBA00022932"/>
    </source>
</evidence>
<keyword evidence="13" id="KW-0239">DNA-directed DNA polymerase</keyword>
<evidence type="ECO:0000256" key="8">
    <source>
        <dbReference type="ARBA" id="ARBA00022695"/>
    </source>
</evidence>
<keyword evidence="6" id="KW-0963">Cytoplasm</keyword>
<comment type="similarity">
    <text evidence="3">Belongs to the DNA polymerase type-Y family.</text>
</comment>